<evidence type="ECO:0000313" key="1">
    <source>
        <dbReference type="EMBL" id="MFB9375343.1"/>
    </source>
</evidence>
<dbReference type="Gene3D" id="1.10.150.240">
    <property type="entry name" value="Putative phosphatase, domain 2"/>
    <property type="match status" value="1"/>
</dbReference>
<dbReference type="SUPFAM" id="SSF56784">
    <property type="entry name" value="HAD-like"/>
    <property type="match status" value="1"/>
</dbReference>
<name>A0ABV5LML8_9ACTN</name>
<dbReference type="InterPro" id="IPR023198">
    <property type="entry name" value="PGP-like_dom2"/>
</dbReference>
<dbReference type="GO" id="GO:0016787">
    <property type="term" value="F:hydrolase activity"/>
    <property type="evidence" value="ECO:0007669"/>
    <property type="project" value="UniProtKB-KW"/>
</dbReference>
<dbReference type="SFLD" id="SFLDS00003">
    <property type="entry name" value="Haloacid_Dehalogenase"/>
    <property type="match status" value="1"/>
</dbReference>
<protein>
    <submittedName>
        <fullName evidence="1">HAD-IA family hydrolase</fullName>
    </submittedName>
</protein>
<evidence type="ECO:0000313" key="2">
    <source>
        <dbReference type="Proteomes" id="UP001589748"/>
    </source>
</evidence>
<dbReference type="InterPro" id="IPR027417">
    <property type="entry name" value="P-loop_NTPase"/>
</dbReference>
<dbReference type="SFLD" id="SFLDG01129">
    <property type="entry name" value="C1.5:_HAD__Beta-PGM__Phosphata"/>
    <property type="match status" value="1"/>
</dbReference>
<dbReference type="Pfam" id="PF00702">
    <property type="entry name" value="Hydrolase"/>
    <property type="match status" value="1"/>
</dbReference>
<reference evidence="1 2" key="1">
    <citation type="submission" date="2024-09" db="EMBL/GenBank/DDBJ databases">
        <authorList>
            <person name="Sun Q."/>
            <person name="Mori K."/>
        </authorList>
    </citation>
    <scope>NUCLEOTIDE SEQUENCE [LARGE SCALE GENOMIC DNA]</scope>
    <source>
        <strain evidence="1 2">TISTR 1856</strain>
    </source>
</reference>
<dbReference type="SUPFAM" id="SSF52540">
    <property type="entry name" value="P-loop containing nucleoside triphosphate hydrolases"/>
    <property type="match status" value="1"/>
</dbReference>
<dbReference type="Proteomes" id="UP001589748">
    <property type="component" value="Unassembled WGS sequence"/>
</dbReference>
<dbReference type="InterPro" id="IPR023214">
    <property type="entry name" value="HAD_sf"/>
</dbReference>
<dbReference type="NCBIfam" id="TIGR01509">
    <property type="entry name" value="HAD-SF-IA-v3"/>
    <property type="match status" value="1"/>
</dbReference>
<dbReference type="EMBL" id="JBHMDM010000001">
    <property type="protein sequence ID" value="MFB9375343.1"/>
    <property type="molecule type" value="Genomic_DNA"/>
</dbReference>
<dbReference type="Gene3D" id="3.40.50.1000">
    <property type="entry name" value="HAD superfamily/HAD-like"/>
    <property type="match status" value="1"/>
</dbReference>
<keyword evidence="2" id="KW-1185">Reference proteome</keyword>
<dbReference type="Gene3D" id="3.40.50.300">
    <property type="entry name" value="P-loop containing nucleotide triphosphate hydrolases"/>
    <property type="match status" value="1"/>
</dbReference>
<comment type="caution">
    <text evidence="1">The sequence shown here is derived from an EMBL/GenBank/DDBJ whole genome shotgun (WGS) entry which is preliminary data.</text>
</comment>
<proteinExistence type="predicted"/>
<dbReference type="InterPro" id="IPR036412">
    <property type="entry name" value="HAD-like_sf"/>
</dbReference>
<dbReference type="InterPro" id="IPR006439">
    <property type="entry name" value="HAD-SF_hydro_IA"/>
</dbReference>
<dbReference type="InterPro" id="IPR051806">
    <property type="entry name" value="HAD-like_SPP"/>
</dbReference>
<dbReference type="PANTHER" id="PTHR43481">
    <property type="entry name" value="FRUCTOSE-1-PHOSPHATE PHOSPHATASE"/>
    <property type="match status" value="1"/>
</dbReference>
<dbReference type="Pfam" id="PF13671">
    <property type="entry name" value="AAA_33"/>
    <property type="match status" value="1"/>
</dbReference>
<dbReference type="RefSeq" id="WP_380136459.1">
    <property type="nucleotide sequence ID" value="NZ_JBHLUI010000006.1"/>
</dbReference>
<accession>A0ABV5LML8</accession>
<organism evidence="1 2">
    <name type="scientific">Kineococcus gynurae</name>
    <dbReference type="NCBI Taxonomy" id="452979"/>
    <lineage>
        <taxon>Bacteria</taxon>
        <taxon>Bacillati</taxon>
        <taxon>Actinomycetota</taxon>
        <taxon>Actinomycetes</taxon>
        <taxon>Kineosporiales</taxon>
        <taxon>Kineosporiaceae</taxon>
        <taxon>Kineococcus</taxon>
    </lineage>
</organism>
<keyword evidence="1" id="KW-0378">Hydrolase</keyword>
<dbReference type="PANTHER" id="PTHR43481:SF4">
    <property type="entry name" value="GLYCEROL-1-PHOSPHATE PHOSPHOHYDROLASE 1-RELATED"/>
    <property type="match status" value="1"/>
</dbReference>
<sequence length="387" mass="40487">MAGTAGSGKTTLGRAVARSVGAALLDLDTVTNPLLDELAPVLPGDHWLSSPVAAEIRRGRYAALRATAADVLAGGVPVVLVAPFTAELRGGVEWRELLAALAPHQPTVLHLDGPDDVLAARRAVRGASRDAFRSNVSSTARPLVPHVRVDVLLSPAQQLFRARQALGLRAPVPASELFQLEFSGFLFDLDGTLVDSTPAVLRAWARLAMEFGFPLDVVQDNHGRPARPLLAELLPPDRVDVALARVLEFENTDVDDVVPTPGAVDLLAALPPERVALVTSGRRSVVRARLAAAGMAAPAVTVTRDDVTEPKPHPEPYLAGAAALGLDAADCLAVEDAPAGIRSARAAGCRVLAVRGTVDDADLVGADLVVDSLDQLTLVAGRLTPRL</sequence>
<gene>
    <name evidence="1" type="ORF">ACFFVI_00015</name>
</gene>